<dbReference type="GO" id="GO:0050830">
    <property type="term" value="P:defense response to Gram-positive bacterium"/>
    <property type="evidence" value="ECO:0007669"/>
    <property type="project" value="TreeGrafter"/>
</dbReference>
<dbReference type="GO" id="GO:0008063">
    <property type="term" value="P:Toll signaling pathway"/>
    <property type="evidence" value="ECO:0007669"/>
    <property type="project" value="TreeGrafter"/>
</dbReference>
<dbReference type="EnsemblMetazoa" id="MESCA002243-RA">
    <property type="protein sequence ID" value="MESCA002243-PA"/>
    <property type="gene ID" value="MESCA002243"/>
</dbReference>
<dbReference type="SUPFAM" id="SSF52200">
    <property type="entry name" value="Toll/Interleukin receptor TIR domain"/>
    <property type="match status" value="1"/>
</dbReference>
<feature type="domain" description="TIR" evidence="1">
    <location>
        <begin position="123"/>
        <end position="255"/>
    </location>
</feature>
<dbReference type="GO" id="GO:0035325">
    <property type="term" value="F:Toll-like receptor binding"/>
    <property type="evidence" value="ECO:0007669"/>
    <property type="project" value="TreeGrafter"/>
</dbReference>
<sequence>MMFNTSQPPASTRYLRIPLKHLTDKTRSVLSVSLNNKKHIRAENGFCRDWRGIIELCGLRKGYYDIVDNSSDHMEKLLELWCLKEGDLCPKANKPITSPLPVERNEVLTLQDLKRIEEGKPLRNYDAFLLFEDEDAEFVQTLLAKLSNYHICMKSDLVRQTFEHTAVVELIEKRCRRVIAVISEHFLYSPSNANRFLVDFAQASQVESGDLRIIPVVTEREVEKYIPSNLKYLHKVQYYKNSPLYDFWRILESTLMDKSALYNKMQQITMAESVRKNT</sequence>
<dbReference type="GO" id="GO:0034142">
    <property type="term" value="P:toll-like receptor 4 signaling pathway"/>
    <property type="evidence" value="ECO:0007669"/>
    <property type="project" value="TreeGrafter"/>
</dbReference>
<dbReference type="Gene3D" id="1.10.533.10">
    <property type="entry name" value="Death Domain, Fas"/>
    <property type="match status" value="1"/>
</dbReference>
<dbReference type="GO" id="GO:0005886">
    <property type="term" value="C:plasma membrane"/>
    <property type="evidence" value="ECO:0007669"/>
    <property type="project" value="TreeGrafter"/>
</dbReference>
<dbReference type="PANTHER" id="PTHR15079">
    <property type="entry name" value="MYD88"/>
    <property type="match status" value="1"/>
</dbReference>
<dbReference type="EMBL" id="CAQQ02094965">
    <property type="status" value="NOT_ANNOTATED_CDS"/>
    <property type="molecule type" value="Genomic_DNA"/>
</dbReference>
<evidence type="ECO:0000259" key="1">
    <source>
        <dbReference type="PROSITE" id="PS50104"/>
    </source>
</evidence>
<keyword evidence="3" id="KW-1185">Reference proteome</keyword>
<dbReference type="InterPro" id="IPR035897">
    <property type="entry name" value="Toll_tir_struct_dom_sf"/>
</dbReference>
<dbReference type="STRING" id="36166.T1GFU3"/>
<evidence type="ECO:0000313" key="3">
    <source>
        <dbReference type="Proteomes" id="UP000015102"/>
    </source>
</evidence>
<evidence type="ECO:0000313" key="2">
    <source>
        <dbReference type="EnsemblMetazoa" id="MESCA002243-PA"/>
    </source>
</evidence>
<proteinExistence type="predicted"/>
<dbReference type="InterPro" id="IPR017281">
    <property type="entry name" value="Myelin_different_resp_MyD88"/>
</dbReference>
<dbReference type="GO" id="GO:0002755">
    <property type="term" value="P:MyD88-dependent toll-like receptor signaling pathway"/>
    <property type="evidence" value="ECO:0007669"/>
    <property type="project" value="InterPro"/>
</dbReference>
<dbReference type="HOGENOM" id="CLU_045884_0_0_1"/>
<dbReference type="EMBL" id="CAQQ02094962">
    <property type="status" value="NOT_ANNOTATED_CDS"/>
    <property type="molecule type" value="Genomic_DNA"/>
</dbReference>
<dbReference type="Gene3D" id="3.40.50.10140">
    <property type="entry name" value="Toll/interleukin-1 receptor homology (TIR) domain"/>
    <property type="match status" value="1"/>
</dbReference>
<dbReference type="EMBL" id="CAQQ02094966">
    <property type="status" value="NOT_ANNOTATED_CDS"/>
    <property type="molecule type" value="Genomic_DNA"/>
</dbReference>
<dbReference type="GO" id="GO:0070976">
    <property type="term" value="F:TIR domain binding"/>
    <property type="evidence" value="ECO:0007669"/>
    <property type="project" value="InterPro"/>
</dbReference>
<dbReference type="PROSITE" id="PS50104">
    <property type="entry name" value="TIR"/>
    <property type="match status" value="1"/>
</dbReference>
<dbReference type="EMBL" id="CAQQ02094963">
    <property type="status" value="NOT_ANNOTATED_CDS"/>
    <property type="molecule type" value="Genomic_DNA"/>
</dbReference>
<reference evidence="3" key="1">
    <citation type="submission" date="2013-02" db="EMBL/GenBank/DDBJ databases">
        <authorList>
            <person name="Hughes D."/>
        </authorList>
    </citation>
    <scope>NUCLEOTIDE SEQUENCE</scope>
    <source>
        <strain>Durham</strain>
        <strain evidence="3">NC isolate 2 -- Noor lab</strain>
    </source>
</reference>
<organism evidence="2 3">
    <name type="scientific">Megaselia scalaris</name>
    <name type="common">Humpbacked fly</name>
    <name type="synonym">Phora scalaris</name>
    <dbReference type="NCBI Taxonomy" id="36166"/>
    <lineage>
        <taxon>Eukaryota</taxon>
        <taxon>Metazoa</taxon>
        <taxon>Ecdysozoa</taxon>
        <taxon>Arthropoda</taxon>
        <taxon>Hexapoda</taxon>
        <taxon>Insecta</taxon>
        <taxon>Pterygota</taxon>
        <taxon>Neoptera</taxon>
        <taxon>Endopterygota</taxon>
        <taxon>Diptera</taxon>
        <taxon>Brachycera</taxon>
        <taxon>Muscomorpha</taxon>
        <taxon>Platypezoidea</taxon>
        <taxon>Phoridae</taxon>
        <taxon>Megaseliini</taxon>
        <taxon>Megaselia</taxon>
    </lineage>
</organism>
<dbReference type="Pfam" id="PF01582">
    <property type="entry name" value="TIR"/>
    <property type="match status" value="1"/>
</dbReference>
<dbReference type="PANTHER" id="PTHR15079:SF3">
    <property type="entry name" value="MYELOID DIFFERENTIATION PRIMARY RESPONSE PROTEIN MYD88"/>
    <property type="match status" value="1"/>
</dbReference>
<dbReference type="GO" id="GO:0043123">
    <property type="term" value="P:positive regulation of canonical NF-kappaB signal transduction"/>
    <property type="evidence" value="ECO:0007669"/>
    <property type="project" value="InterPro"/>
</dbReference>
<dbReference type="SMART" id="SM00255">
    <property type="entry name" value="TIR"/>
    <property type="match status" value="1"/>
</dbReference>
<dbReference type="InterPro" id="IPR011029">
    <property type="entry name" value="DEATH-like_dom_sf"/>
</dbReference>
<dbReference type="EMBL" id="CAQQ02094964">
    <property type="status" value="NOT_ANNOTATED_CDS"/>
    <property type="molecule type" value="Genomic_DNA"/>
</dbReference>
<protein>
    <recommendedName>
        <fullName evidence="1">TIR domain-containing protein</fullName>
    </recommendedName>
</protein>
<dbReference type="AlphaFoldDB" id="T1GFU3"/>
<reference evidence="2" key="2">
    <citation type="submission" date="2015-06" db="UniProtKB">
        <authorList>
            <consortium name="EnsemblMetazoa"/>
        </authorList>
    </citation>
    <scope>IDENTIFICATION</scope>
</reference>
<accession>T1GFU3</accession>
<dbReference type="GO" id="GO:0045087">
    <property type="term" value="P:innate immune response"/>
    <property type="evidence" value="ECO:0007669"/>
    <property type="project" value="TreeGrafter"/>
</dbReference>
<dbReference type="Proteomes" id="UP000015102">
    <property type="component" value="Unassembled WGS sequence"/>
</dbReference>
<dbReference type="InterPro" id="IPR000157">
    <property type="entry name" value="TIR_dom"/>
</dbReference>
<name>T1GFU3_MEGSC</name>